<organism evidence="2 3">
    <name type="scientific">Candidatus Fischerbacteria bacterium RBG_13_37_8</name>
    <dbReference type="NCBI Taxonomy" id="1817863"/>
    <lineage>
        <taxon>Bacteria</taxon>
        <taxon>Candidatus Fischeribacteriota</taxon>
    </lineage>
</organism>
<dbReference type="InterPro" id="IPR027417">
    <property type="entry name" value="P-loop_NTPase"/>
</dbReference>
<dbReference type="Proteomes" id="UP000178943">
    <property type="component" value="Unassembled WGS sequence"/>
</dbReference>
<dbReference type="InterPro" id="IPR051396">
    <property type="entry name" value="Bact_Antivir_Def_Nuclease"/>
</dbReference>
<name>A0A1F5VQH0_9BACT</name>
<dbReference type="EMBL" id="MFGW01000109">
    <property type="protein sequence ID" value="OGF65706.1"/>
    <property type="molecule type" value="Genomic_DNA"/>
</dbReference>
<dbReference type="AlphaFoldDB" id="A0A1F5VQH0"/>
<dbReference type="PANTHER" id="PTHR43581">
    <property type="entry name" value="ATP/GTP PHOSPHATASE"/>
    <property type="match status" value="1"/>
</dbReference>
<dbReference type="InterPro" id="IPR041685">
    <property type="entry name" value="AAA_GajA/Old/RecF-like"/>
</dbReference>
<dbReference type="Gene3D" id="3.40.50.300">
    <property type="entry name" value="P-loop containing nucleotide triphosphate hydrolases"/>
    <property type="match status" value="1"/>
</dbReference>
<proteinExistence type="predicted"/>
<dbReference type="PANTHER" id="PTHR43581:SF4">
    <property type="entry name" value="ATP_GTP PHOSPHATASE"/>
    <property type="match status" value="1"/>
</dbReference>
<dbReference type="STRING" id="1817863.A2Y62_10360"/>
<evidence type="ECO:0000313" key="3">
    <source>
        <dbReference type="Proteomes" id="UP000178943"/>
    </source>
</evidence>
<feature type="domain" description="Endonuclease GajA/Old nuclease/RecF-like AAA" evidence="1">
    <location>
        <begin position="4"/>
        <end position="353"/>
    </location>
</feature>
<dbReference type="Pfam" id="PF13175">
    <property type="entry name" value="AAA_15"/>
    <property type="match status" value="1"/>
</dbReference>
<evidence type="ECO:0000313" key="2">
    <source>
        <dbReference type="EMBL" id="OGF65706.1"/>
    </source>
</evidence>
<comment type="caution">
    <text evidence="2">The sequence shown here is derived from an EMBL/GenBank/DDBJ whole genome shotgun (WGS) entry which is preliminary data.</text>
</comment>
<reference evidence="2 3" key="1">
    <citation type="journal article" date="2016" name="Nat. Commun.">
        <title>Thousands of microbial genomes shed light on interconnected biogeochemical processes in an aquifer system.</title>
        <authorList>
            <person name="Anantharaman K."/>
            <person name="Brown C.T."/>
            <person name="Hug L.A."/>
            <person name="Sharon I."/>
            <person name="Castelle C.J."/>
            <person name="Probst A.J."/>
            <person name="Thomas B.C."/>
            <person name="Singh A."/>
            <person name="Wilkins M.J."/>
            <person name="Karaoz U."/>
            <person name="Brodie E.L."/>
            <person name="Williams K.H."/>
            <person name="Hubbard S.S."/>
            <person name="Banfield J.F."/>
        </authorList>
    </citation>
    <scope>NUCLEOTIDE SEQUENCE [LARGE SCALE GENOMIC DNA]</scope>
</reference>
<accession>A0A1F5VQH0</accession>
<gene>
    <name evidence="2" type="ORF">A2Y62_10360</name>
</gene>
<dbReference type="SUPFAM" id="SSF52540">
    <property type="entry name" value="P-loop containing nucleoside triphosphate hydrolases"/>
    <property type="match status" value="1"/>
</dbReference>
<evidence type="ECO:0000259" key="1">
    <source>
        <dbReference type="Pfam" id="PF13175"/>
    </source>
</evidence>
<sequence length="413" mass="47733">MKTKIEKIWIENYRGIRNGFIDQLQDINIFVGRNGSGKSTILEAIFLASHNFKNTPEPDIYNFKDGSKATTEDKQEAKITKLEVIANKRNLIARPVAVMNQHGSRTYSFFGLDDKDWWFKGKNIEEINLRFKMKGLKFIAPATFFIKDEDAKINFKYQQGDIYEIPESLYRKAYEKHHVGDIDLQSKVEGKIYDDDTHVQILIKGKQSELKSFPPVTEYDSFFSNIIYADSSVMLMKSIEHNLWEYILSSGKKKSIISLFNKTYPLQINDIDYSPKGFYVTLQDEGYGIYLDNLGAGMRIGLRLIILLSLFKDTAVLLEEFDAYEHAESLKQIIDIIFQTSKENNLQFFITTHRMESLRAFLEMYQDYPEINGIIAGTILKEDGEFSCKPMPFSYADHLTKGGLDIRDIEDYA</sequence>
<protein>
    <recommendedName>
        <fullName evidence="1">Endonuclease GajA/Old nuclease/RecF-like AAA domain-containing protein</fullName>
    </recommendedName>
</protein>